<feature type="transmembrane region" description="Helical" evidence="6">
    <location>
        <begin position="131"/>
        <end position="153"/>
    </location>
</feature>
<feature type="transmembrane region" description="Helical" evidence="6">
    <location>
        <begin position="421"/>
        <end position="441"/>
    </location>
</feature>
<feature type="domain" description="Amino acid transporter transmembrane" evidence="7">
    <location>
        <begin position="51"/>
        <end position="448"/>
    </location>
</feature>
<feature type="transmembrane region" description="Helical" evidence="6">
    <location>
        <begin position="52"/>
        <end position="76"/>
    </location>
</feature>
<keyword evidence="9" id="KW-1185">Reference proteome</keyword>
<dbReference type="HOGENOM" id="CLU_027816_3_1_1"/>
<evidence type="ECO:0000256" key="5">
    <source>
        <dbReference type="ARBA" id="ARBA00023136"/>
    </source>
</evidence>
<evidence type="ECO:0000256" key="3">
    <source>
        <dbReference type="ARBA" id="ARBA00022692"/>
    </source>
</evidence>
<proteinExistence type="inferred from homology"/>
<feature type="transmembrane region" description="Helical" evidence="6">
    <location>
        <begin position="191"/>
        <end position="212"/>
    </location>
</feature>
<dbReference type="GO" id="GO:0015179">
    <property type="term" value="F:L-amino acid transmembrane transporter activity"/>
    <property type="evidence" value="ECO:0007669"/>
    <property type="project" value="TreeGrafter"/>
</dbReference>
<dbReference type="RefSeq" id="XP_013287850.1">
    <property type="nucleotide sequence ID" value="XM_013432396.1"/>
</dbReference>
<dbReference type="Pfam" id="PF01490">
    <property type="entry name" value="Aa_trans"/>
    <property type="match status" value="1"/>
</dbReference>
<keyword evidence="4 6" id="KW-1133">Transmembrane helix</keyword>
<feature type="transmembrane region" description="Helical" evidence="6">
    <location>
        <begin position="159"/>
        <end position="179"/>
    </location>
</feature>
<dbReference type="AlphaFoldDB" id="A0A0D2FBQ3"/>
<protein>
    <submittedName>
        <fullName evidence="8">Unplaced genomic scaffold supercont1.2, whole genome shotgun sequence</fullName>
    </submittedName>
</protein>
<evidence type="ECO:0000256" key="1">
    <source>
        <dbReference type="ARBA" id="ARBA00004141"/>
    </source>
</evidence>
<feature type="transmembrane region" description="Helical" evidence="6">
    <location>
        <begin position="388"/>
        <end position="409"/>
    </location>
</feature>
<feature type="transmembrane region" description="Helical" evidence="6">
    <location>
        <begin position="82"/>
        <end position="101"/>
    </location>
</feature>
<evidence type="ECO:0000313" key="9">
    <source>
        <dbReference type="Proteomes" id="UP000053029"/>
    </source>
</evidence>
<sequence length="474" mass="50555">MSKEYKDVEDLAPVQTTDKGEMVNVQRSASTVSVHDAVFGQVTEEGPNYRNVGWLGTVALMMKTQIGLGVLSIPAVFDTLGLIPGVICLLAIAIITTWSDYMVGAFKLRHRAVYGIDDAGGLIFGRPGREVLGIAFCLYWIFVGGSGMLGLSIGLNAVSTHGACTAVFVLVAAIAGCLLGSIQTLGRISWLAWVGLTSIVTAILTVTIAVGVQSRPADAPQVGPWSSDYKLFKNPSFTDAISAISSLVFAYAGTPGFFAIVSEMRNPKHYTRALLICQSGVTATYITIGVVVYYYCGSYVASPALGSAGALMKKVCYGLAIPGLLVSTTLFIHLAAKYIFIRVFRQSRHLTSNTMVHWSGWIGCTFGVTVISYIIASAIPVFGGLVSLIGALLGTLLSFQPMGFMWLYDHWGLPKPERGRWWTFMVGWSIFVIVSGTFLMVGGTYGSIVGIIDSYKASGGSAAFSCADNSNSVH</sequence>
<feature type="transmembrane region" description="Helical" evidence="6">
    <location>
        <begin position="273"/>
        <end position="295"/>
    </location>
</feature>
<evidence type="ECO:0000256" key="4">
    <source>
        <dbReference type="ARBA" id="ARBA00022989"/>
    </source>
</evidence>
<keyword evidence="3 6" id="KW-0812">Transmembrane</keyword>
<dbReference type="Proteomes" id="UP000053029">
    <property type="component" value="Unassembled WGS sequence"/>
</dbReference>
<dbReference type="GeneID" id="25302778"/>
<dbReference type="VEuPathDB" id="FungiDB:Z517_03288"/>
<evidence type="ECO:0000256" key="6">
    <source>
        <dbReference type="SAM" id="Phobius"/>
    </source>
</evidence>
<feature type="transmembrane region" description="Helical" evidence="6">
    <location>
        <begin position="240"/>
        <end position="261"/>
    </location>
</feature>
<evidence type="ECO:0000259" key="7">
    <source>
        <dbReference type="Pfam" id="PF01490"/>
    </source>
</evidence>
<comment type="similarity">
    <text evidence="2">Belongs to the amino acid/polyamine transporter 2 family.</text>
</comment>
<dbReference type="STRING" id="1442368.A0A0D2FBQ3"/>
<gene>
    <name evidence="8" type="ORF">Z517_03288</name>
</gene>
<dbReference type="OrthoDB" id="40134at2759"/>
<dbReference type="PANTHER" id="PTHR22950:SF683">
    <property type="entry name" value="AMINO ACID TRANSPORTER (EUROFUNG)"/>
    <property type="match status" value="1"/>
</dbReference>
<evidence type="ECO:0000256" key="2">
    <source>
        <dbReference type="ARBA" id="ARBA00008066"/>
    </source>
</evidence>
<reference evidence="8 9" key="1">
    <citation type="submission" date="2015-01" db="EMBL/GenBank/DDBJ databases">
        <title>The Genome Sequence of Fonsecaea pedrosoi CBS 271.37.</title>
        <authorList>
            <consortium name="The Broad Institute Genomics Platform"/>
            <person name="Cuomo C."/>
            <person name="de Hoog S."/>
            <person name="Gorbushina A."/>
            <person name="Stielow B."/>
            <person name="Teixiera M."/>
            <person name="Abouelleil A."/>
            <person name="Chapman S.B."/>
            <person name="Priest M."/>
            <person name="Young S.K."/>
            <person name="Wortman J."/>
            <person name="Nusbaum C."/>
            <person name="Birren B."/>
        </authorList>
    </citation>
    <scope>NUCLEOTIDE SEQUENCE [LARGE SCALE GENOMIC DNA]</scope>
    <source>
        <strain evidence="8 9">CBS 271.37</strain>
    </source>
</reference>
<comment type="subcellular location">
    <subcellularLocation>
        <location evidence="1">Membrane</location>
        <topology evidence="1">Multi-pass membrane protein</topology>
    </subcellularLocation>
</comment>
<dbReference type="InterPro" id="IPR013057">
    <property type="entry name" value="AA_transpt_TM"/>
</dbReference>
<dbReference type="FunFam" id="1.20.1740.10:FF:000039">
    <property type="entry name" value="Neutral amino acid transporter (Eurofung)"/>
    <property type="match status" value="1"/>
</dbReference>
<accession>A0A0D2FBQ3</accession>
<name>A0A0D2FBQ3_9EURO</name>
<dbReference type="GO" id="GO:0016020">
    <property type="term" value="C:membrane"/>
    <property type="evidence" value="ECO:0007669"/>
    <property type="project" value="UniProtKB-SubCell"/>
</dbReference>
<dbReference type="PANTHER" id="PTHR22950">
    <property type="entry name" value="AMINO ACID TRANSPORTER"/>
    <property type="match status" value="1"/>
</dbReference>
<keyword evidence="5 6" id="KW-0472">Membrane</keyword>
<feature type="transmembrane region" description="Helical" evidence="6">
    <location>
        <begin position="361"/>
        <end position="382"/>
    </location>
</feature>
<evidence type="ECO:0000313" key="8">
    <source>
        <dbReference type="EMBL" id="KIW84042.1"/>
    </source>
</evidence>
<dbReference type="EMBL" id="KN846970">
    <property type="protein sequence ID" value="KIW84042.1"/>
    <property type="molecule type" value="Genomic_DNA"/>
</dbReference>
<feature type="transmembrane region" description="Helical" evidence="6">
    <location>
        <begin position="315"/>
        <end position="340"/>
    </location>
</feature>
<organism evidence="8 9">
    <name type="scientific">Fonsecaea pedrosoi CBS 271.37</name>
    <dbReference type="NCBI Taxonomy" id="1442368"/>
    <lineage>
        <taxon>Eukaryota</taxon>
        <taxon>Fungi</taxon>
        <taxon>Dikarya</taxon>
        <taxon>Ascomycota</taxon>
        <taxon>Pezizomycotina</taxon>
        <taxon>Eurotiomycetes</taxon>
        <taxon>Chaetothyriomycetidae</taxon>
        <taxon>Chaetothyriales</taxon>
        <taxon>Herpotrichiellaceae</taxon>
        <taxon>Fonsecaea</taxon>
    </lineage>
</organism>